<evidence type="ECO:0000313" key="3">
    <source>
        <dbReference type="Proteomes" id="UP001164244"/>
    </source>
</evidence>
<reference evidence="2" key="1">
    <citation type="submission" date="2022-11" db="EMBL/GenBank/DDBJ databases">
        <title>Complete genome sequence of Veillonella rogosae KCOM 3468 isolated from human Subgingival dental plaque of Chronic peridontitis Lesion.</title>
        <authorList>
            <person name="Park S.-N."/>
            <person name="Lim Y.K."/>
            <person name="Kook J.-K."/>
        </authorList>
    </citation>
    <scope>NUCLEOTIDE SEQUENCE</scope>
    <source>
        <strain evidence="2">KCOM 3468</strain>
    </source>
</reference>
<dbReference type="RefSeq" id="WP_265138921.1">
    <property type="nucleotide sequence ID" value="NZ_CP110418.1"/>
</dbReference>
<gene>
    <name evidence="2" type="ORF">OKW85_04075</name>
</gene>
<dbReference type="EMBL" id="CP110418">
    <property type="protein sequence ID" value="UZG51782.1"/>
    <property type="molecule type" value="Genomic_DNA"/>
</dbReference>
<proteinExistence type="predicted"/>
<protein>
    <submittedName>
        <fullName evidence="2">Fimbrial assembly protein</fullName>
    </submittedName>
</protein>
<sequence length="152" mass="17229">MCWTSYGIYDQQKVEYLNLRANDQYSVVEGKYSELMAIKHKILKNTSDSNKVNIYQNSIVLYILDTAMDQHISLQRLSIKNGHVSIDGIGVSDDACRKFIAVLQQRLSGMECHGTVKADKGIYTFHMDGSKREHHSTNQQDTNDRSPVGDSN</sequence>
<evidence type="ECO:0000256" key="1">
    <source>
        <dbReference type="SAM" id="MobiDB-lite"/>
    </source>
</evidence>
<accession>A0AA47AJ03</accession>
<dbReference type="KEGG" id="vrg:OKW85_04075"/>
<dbReference type="AlphaFoldDB" id="A0AA47AJ03"/>
<dbReference type="Proteomes" id="UP001164244">
    <property type="component" value="Chromosome"/>
</dbReference>
<name>A0AA47AJ03_9FIRM</name>
<feature type="region of interest" description="Disordered" evidence="1">
    <location>
        <begin position="129"/>
        <end position="152"/>
    </location>
</feature>
<organism evidence="2 3">
    <name type="scientific">Veillonella rogosae</name>
    <dbReference type="NCBI Taxonomy" id="423477"/>
    <lineage>
        <taxon>Bacteria</taxon>
        <taxon>Bacillati</taxon>
        <taxon>Bacillota</taxon>
        <taxon>Negativicutes</taxon>
        <taxon>Veillonellales</taxon>
        <taxon>Veillonellaceae</taxon>
        <taxon>Veillonella</taxon>
    </lineage>
</organism>
<evidence type="ECO:0000313" key="2">
    <source>
        <dbReference type="EMBL" id="UZG51782.1"/>
    </source>
</evidence>